<dbReference type="EMBL" id="CAXKWB010090269">
    <property type="protein sequence ID" value="CAL4214773.1"/>
    <property type="molecule type" value="Genomic_DNA"/>
</dbReference>
<dbReference type="InterPro" id="IPR052055">
    <property type="entry name" value="Hepadnavirus_pol/RT"/>
</dbReference>
<dbReference type="Gene3D" id="3.10.10.10">
    <property type="entry name" value="HIV Type 1 Reverse Transcriptase, subunit A, domain 1"/>
    <property type="match status" value="1"/>
</dbReference>
<dbReference type="CDD" id="cd09275">
    <property type="entry name" value="RNase_HI_RT_DIRS1"/>
    <property type="match status" value="1"/>
</dbReference>
<dbReference type="GO" id="GO:0071897">
    <property type="term" value="P:DNA biosynthetic process"/>
    <property type="evidence" value="ECO:0007669"/>
    <property type="project" value="UniProtKB-ARBA"/>
</dbReference>
<accession>A0AAV2SN30</accession>
<gene>
    <name evidence="1" type="ORF">MNOR_LOCUS38652</name>
</gene>
<evidence type="ECO:0008006" key="3">
    <source>
        <dbReference type="Google" id="ProtNLM"/>
    </source>
</evidence>
<dbReference type="PANTHER" id="PTHR33050">
    <property type="entry name" value="REVERSE TRANSCRIPTASE DOMAIN-CONTAINING PROTEIN"/>
    <property type="match status" value="1"/>
</dbReference>
<reference evidence="1 2" key="1">
    <citation type="submission" date="2024-05" db="EMBL/GenBank/DDBJ databases">
        <authorList>
            <person name="Wallberg A."/>
        </authorList>
    </citation>
    <scope>NUCLEOTIDE SEQUENCE [LARGE SCALE GENOMIC DNA]</scope>
</reference>
<dbReference type="Proteomes" id="UP001497623">
    <property type="component" value="Unassembled WGS sequence"/>
</dbReference>
<keyword evidence="2" id="KW-1185">Reference proteome</keyword>
<dbReference type="PANTHER" id="PTHR33050:SF7">
    <property type="entry name" value="RIBONUCLEASE H"/>
    <property type="match status" value="1"/>
</dbReference>
<evidence type="ECO:0000313" key="2">
    <source>
        <dbReference type="Proteomes" id="UP001497623"/>
    </source>
</evidence>
<sequence length="373" mass="42464">MSVPKEETKRRVIVDFSFPSGSSVNDGIPKDKYLEFMVKFSLPSVQSMVSRLNCLGRGCLLYKRDLKGAFRQFSIDPNDYSFTGLTWEDSIYIDTRLAMGLRSSAYCCQSVTEIVAKVVSREAHTLVYLDDFGGAETADKAEFSYNHLGKLLWHFGLEEAAEKAVAPTTKMEWLGVRFDTVEWTMALKQSKLAELLEYLPRLLRHRRVKRVLLQKVLGSLVWASAIIRSGVVFFNRLLALLRKLKRPNHSIYFSKEARKDVSWWLQTLQAFSGKSLIPPSVWTPLVSFSTDASLEGFGMVWDTRAIAGLFPVEFDDLDISKKEMLTVMGAIKHWFQDLANLKVHIFCDNQVCVSLLNYGITRSPFLADCLREI</sequence>
<dbReference type="SUPFAM" id="SSF56672">
    <property type="entry name" value="DNA/RNA polymerases"/>
    <property type="match status" value="1"/>
</dbReference>
<dbReference type="Gene3D" id="3.30.70.270">
    <property type="match status" value="1"/>
</dbReference>
<dbReference type="InterPro" id="IPR043128">
    <property type="entry name" value="Rev_trsase/Diguanyl_cyclase"/>
</dbReference>
<name>A0AAV2SN30_MEGNR</name>
<evidence type="ECO:0000313" key="1">
    <source>
        <dbReference type="EMBL" id="CAL4214773.1"/>
    </source>
</evidence>
<organism evidence="1 2">
    <name type="scientific">Meganyctiphanes norvegica</name>
    <name type="common">Northern krill</name>
    <name type="synonym">Thysanopoda norvegica</name>
    <dbReference type="NCBI Taxonomy" id="48144"/>
    <lineage>
        <taxon>Eukaryota</taxon>
        <taxon>Metazoa</taxon>
        <taxon>Ecdysozoa</taxon>
        <taxon>Arthropoda</taxon>
        <taxon>Crustacea</taxon>
        <taxon>Multicrustacea</taxon>
        <taxon>Malacostraca</taxon>
        <taxon>Eumalacostraca</taxon>
        <taxon>Eucarida</taxon>
        <taxon>Euphausiacea</taxon>
        <taxon>Euphausiidae</taxon>
        <taxon>Meganyctiphanes</taxon>
    </lineage>
</organism>
<proteinExistence type="predicted"/>
<dbReference type="InterPro" id="IPR043502">
    <property type="entry name" value="DNA/RNA_pol_sf"/>
</dbReference>
<comment type="caution">
    <text evidence="1">The sequence shown here is derived from an EMBL/GenBank/DDBJ whole genome shotgun (WGS) entry which is preliminary data.</text>
</comment>
<feature type="non-terminal residue" evidence="1">
    <location>
        <position position="373"/>
    </location>
</feature>
<protein>
    <recommendedName>
        <fullName evidence="3">Reverse transcriptase domain-containing protein</fullName>
    </recommendedName>
</protein>
<dbReference type="AlphaFoldDB" id="A0AAV2SN30"/>